<feature type="region of interest" description="Disordered" evidence="1">
    <location>
        <begin position="173"/>
        <end position="212"/>
    </location>
</feature>
<gene>
    <name evidence="3" type="ORF">C8Q71DRAFT_858678</name>
</gene>
<evidence type="ECO:0000313" key="4">
    <source>
        <dbReference type="Proteomes" id="UP000814176"/>
    </source>
</evidence>
<proteinExistence type="predicted"/>
<feature type="compositionally biased region" description="Polar residues" evidence="1">
    <location>
        <begin position="177"/>
        <end position="191"/>
    </location>
</feature>
<evidence type="ECO:0000259" key="2">
    <source>
        <dbReference type="PROSITE" id="PS50904"/>
    </source>
</evidence>
<dbReference type="InterPro" id="IPR006797">
    <property type="entry name" value="PRELI/MSF1_dom"/>
</dbReference>
<sequence>MRFYSQSFLYDDPWSIVSYAFFMRYPNPLASHILSCDVISRTFNPSGTLSTTRLILKSGALPRWAPKGIVSRAESWVIEESEVDPAGRVVRCMTRNLDHVKVLHVEERIVFQAVDDGKTQQTTEARFVSNFGWGLTKKIETHGLTKFKANIQRSRQGFSMILDLIRQSRMQPMAMGSSDSYTPSRFLSPSSDVRAPADKAEERPLGLRGGGSWLSLRSWRRSS</sequence>
<dbReference type="Proteomes" id="UP000814176">
    <property type="component" value="Unassembled WGS sequence"/>
</dbReference>
<dbReference type="RefSeq" id="XP_047778217.1">
    <property type="nucleotide sequence ID" value="XM_047927541.1"/>
</dbReference>
<feature type="compositionally biased region" description="Basic and acidic residues" evidence="1">
    <location>
        <begin position="195"/>
        <end position="205"/>
    </location>
</feature>
<dbReference type="PANTHER" id="PTHR11158">
    <property type="entry name" value="MSF1/PX19 RELATED"/>
    <property type="match status" value="1"/>
</dbReference>
<dbReference type="InterPro" id="IPR037365">
    <property type="entry name" value="Slowmo/Ups"/>
</dbReference>
<dbReference type="Pfam" id="PF04707">
    <property type="entry name" value="PRELI"/>
    <property type="match status" value="1"/>
</dbReference>
<dbReference type="EMBL" id="JADCUA010000012">
    <property type="protein sequence ID" value="KAH9835840.1"/>
    <property type="molecule type" value="Genomic_DNA"/>
</dbReference>
<feature type="domain" description="PRELI/MSF1" evidence="2">
    <location>
        <begin position="1"/>
        <end position="170"/>
    </location>
</feature>
<keyword evidence="4" id="KW-1185">Reference proteome</keyword>
<name>A0ABQ8KDZ3_9APHY</name>
<accession>A0ABQ8KDZ3</accession>
<reference evidence="3 4" key="1">
    <citation type="journal article" date="2021" name="Environ. Microbiol.">
        <title>Gene family expansions and transcriptome signatures uncover fungal adaptations to wood decay.</title>
        <authorList>
            <person name="Hage H."/>
            <person name="Miyauchi S."/>
            <person name="Viragh M."/>
            <person name="Drula E."/>
            <person name="Min B."/>
            <person name="Chaduli D."/>
            <person name="Navarro D."/>
            <person name="Favel A."/>
            <person name="Norest M."/>
            <person name="Lesage-Meessen L."/>
            <person name="Balint B."/>
            <person name="Merenyi Z."/>
            <person name="de Eugenio L."/>
            <person name="Morin E."/>
            <person name="Martinez A.T."/>
            <person name="Baldrian P."/>
            <person name="Stursova M."/>
            <person name="Martinez M.J."/>
            <person name="Novotny C."/>
            <person name="Magnuson J.K."/>
            <person name="Spatafora J.W."/>
            <person name="Maurice S."/>
            <person name="Pangilinan J."/>
            <person name="Andreopoulos W."/>
            <person name="LaButti K."/>
            <person name="Hundley H."/>
            <person name="Na H."/>
            <person name="Kuo A."/>
            <person name="Barry K."/>
            <person name="Lipzen A."/>
            <person name="Henrissat B."/>
            <person name="Riley R."/>
            <person name="Ahrendt S."/>
            <person name="Nagy L.G."/>
            <person name="Grigoriev I.V."/>
            <person name="Martin F."/>
            <person name="Rosso M.N."/>
        </authorList>
    </citation>
    <scope>NUCLEOTIDE SEQUENCE [LARGE SCALE GENOMIC DNA]</scope>
    <source>
        <strain evidence="3 4">CIRM-BRFM 1785</strain>
    </source>
</reference>
<comment type="caution">
    <text evidence="3">The sequence shown here is derived from an EMBL/GenBank/DDBJ whole genome shotgun (WGS) entry which is preliminary data.</text>
</comment>
<evidence type="ECO:0000256" key="1">
    <source>
        <dbReference type="SAM" id="MobiDB-lite"/>
    </source>
</evidence>
<dbReference type="GeneID" id="72008273"/>
<organism evidence="3 4">
    <name type="scientific">Rhodofomes roseus</name>
    <dbReference type="NCBI Taxonomy" id="34475"/>
    <lineage>
        <taxon>Eukaryota</taxon>
        <taxon>Fungi</taxon>
        <taxon>Dikarya</taxon>
        <taxon>Basidiomycota</taxon>
        <taxon>Agaricomycotina</taxon>
        <taxon>Agaricomycetes</taxon>
        <taxon>Polyporales</taxon>
        <taxon>Rhodofomes</taxon>
    </lineage>
</organism>
<evidence type="ECO:0000313" key="3">
    <source>
        <dbReference type="EMBL" id="KAH9835840.1"/>
    </source>
</evidence>
<protein>
    <submittedName>
        <fullName evidence="3">MSF1-domain-containing protein</fullName>
    </submittedName>
</protein>
<dbReference type="PROSITE" id="PS50904">
    <property type="entry name" value="PRELI_MSF1"/>
    <property type="match status" value="1"/>
</dbReference>